<protein>
    <submittedName>
        <fullName evidence="1">Uncharacterized protein</fullName>
    </submittedName>
</protein>
<name>B9XAB2_PEDPL</name>
<organism evidence="1 2">
    <name type="scientific">Pedosphaera parvula (strain Ellin514)</name>
    <dbReference type="NCBI Taxonomy" id="320771"/>
    <lineage>
        <taxon>Bacteria</taxon>
        <taxon>Pseudomonadati</taxon>
        <taxon>Verrucomicrobiota</taxon>
        <taxon>Pedosphaerae</taxon>
        <taxon>Pedosphaerales</taxon>
        <taxon>Pedosphaeraceae</taxon>
        <taxon>Pedosphaera</taxon>
    </lineage>
</organism>
<comment type="caution">
    <text evidence="1">The sequence shown here is derived from an EMBL/GenBank/DDBJ whole genome shotgun (WGS) entry which is preliminary data.</text>
</comment>
<evidence type="ECO:0000313" key="1">
    <source>
        <dbReference type="EMBL" id="EEF63453.1"/>
    </source>
</evidence>
<keyword evidence="2" id="KW-1185">Reference proteome</keyword>
<gene>
    <name evidence="1" type="ORF">Cflav_PD6088</name>
</gene>
<dbReference type="Proteomes" id="UP000003688">
    <property type="component" value="Unassembled WGS sequence"/>
</dbReference>
<dbReference type="STRING" id="320771.Cflav_PD6088"/>
<sequence>MQRDKGLGSLRIAVSIANVLATVTGKESIQKPDQLAINSSRTRVVVVLNVNDHALHCEVCLFGKKTCNGAVKRDLISNHSP</sequence>
<dbReference type="AlphaFoldDB" id="B9XAB2"/>
<reference evidence="1 2" key="1">
    <citation type="journal article" date="2011" name="J. Bacteriol.">
        <title>Genome sequence of 'Pedosphaera parvula' Ellin514, an aerobic Verrucomicrobial isolate from pasture soil.</title>
        <authorList>
            <person name="Kant R."/>
            <person name="van Passel M.W."/>
            <person name="Sangwan P."/>
            <person name="Palva A."/>
            <person name="Lucas S."/>
            <person name="Copeland A."/>
            <person name="Lapidus A."/>
            <person name="Glavina Del Rio T."/>
            <person name="Dalin E."/>
            <person name="Tice H."/>
            <person name="Bruce D."/>
            <person name="Goodwin L."/>
            <person name="Pitluck S."/>
            <person name="Chertkov O."/>
            <person name="Larimer F.W."/>
            <person name="Land M.L."/>
            <person name="Hauser L."/>
            <person name="Brettin T.S."/>
            <person name="Detter J.C."/>
            <person name="Han S."/>
            <person name="de Vos W.M."/>
            <person name="Janssen P.H."/>
            <person name="Smidt H."/>
        </authorList>
    </citation>
    <scope>NUCLEOTIDE SEQUENCE [LARGE SCALE GENOMIC DNA]</scope>
    <source>
        <strain evidence="1 2">Ellin514</strain>
    </source>
</reference>
<dbReference type="EMBL" id="ABOX02000001">
    <property type="protein sequence ID" value="EEF63453.1"/>
    <property type="molecule type" value="Genomic_DNA"/>
</dbReference>
<proteinExistence type="predicted"/>
<accession>B9XAB2</accession>
<evidence type="ECO:0000313" key="2">
    <source>
        <dbReference type="Proteomes" id="UP000003688"/>
    </source>
</evidence>